<sequence length="314" mass="32975">MRSIDYIDSHTGGEPTRVVLSGLPELGAGDLAQQRATFAAQHDRWRSAVACEPRGSEAMVGALLLPPHNAGSVAATIFFNNVGTLGMCGHGTIGLVRTLAHLGRIQAGRHAIDTPVGTVIAQLHDDGLVSIDNVDSYRHAAGVTVQVPGHGLVRGDVAWGGNWFFISRDCAIALTVAHWRELTAYTEAIRRALQSAGICGADGAEIDHIELNGESATPGVDARNFVLCPGLAYDRSPCGTGFSAKLACLAADGALAPGAVTRMESVLGSVFEGSYQAGDAGRIRPRIAGRAHLMAEGRLLIEQDDPFAWGVRPE</sequence>
<dbReference type="PANTHER" id="PTHR33442:SF1">
    <property type="entry name" value="TRANS-3-HYDROXY-L-PROLINE DEHYDRATASE"/>
    <property type="match status" value="1"/>
</dbReference>
<comment type="caution">
    <text evidence="2">The sequence shown here is derived from an EMBL/GenBank/DDBJ whole genome shotgun (WGS) entry which is preliminary data.</text>
</comment>
<evidence type="ECO:0000313" key="2">
    <source>
        <dbReference type="EMBL" id="RDZ26831.1"/>
    </source>
</evidence>
<dbReference type="SUPFAM" id="SSF54506">
    <property type="entry name" value="Diaminopimelate epimerase-like"/>
    <property type="match status" value="1"/>
</dbReference>
<accession>A0A371JYR8</accession>
<evidence type="ECO:0000256" key="1">
    <source>
        <dbReference type="ARBA" id="ARBA00007529"/>
    </source>
</evidence>
<dbReference type="PIRSF" id="PIRSF029792">
    <property type="entry name" value="Pro_racemase"/>
    <property type="match status" value="1"/>
</dbReference>
<gene>
    <name evidence="2" type="ORF">DX914_16170</name>
</gene>
<name>A0A371JYR8_9GAMM</name>
<dbReference type="Pfam" id="PF05544">
    <property type="entry name" value="Pro_racemase"/>
    <property type="match status" value="1"/>
</dbReference>
<dbReference type="Proteomes" id="UP000264492">
    <property type="component" value="Unassembled WGS sequence"/>
</dbReference>
<protein>
    <submittedName>
        <fullName evidence="2">Hydroxyproline-2-epimerase</fullName>
    </submittedName>
</protein>
<dbReference type="PANTHER" id="PTHR33442">
    <property type="entry name" value="TRANS-3-HYDROXY-L-PROLINE DEHYDRATASE"/>
    <property type="match status" value="1"/>
</dbReference>
<organism evidence="2 3">
    <name type="scientific">Lysobacter silvisoli</name>
    <dbReference type="NCBI Taxonomy" id="2293254"/>
    <lineage>
        <taxon>Bacteria</taxon>
        <taxon>Pseudomonadati</taxon>
        <taxon>Pseudomonadota</taxon>
        <taxon>Gammaproteobacteria</taxon>
        <taxon>Lysobacterales</taxon>
        <taxon>Lysobacteraceae</taxon>
        <taxon>Lysobacter</taxon>
    </lineage>
</organism>
<dbReference type="EMBL" id="QTSU01000003">
    <property type="protein sequence ID" value="RDZ26831.1"/>
    <property type="molecule type" value="Genomic_DNA"/>
</dbReference>
<comment type="similarity">
    <text evidence="1">Belongs to the proline racemase family.</text>
</comment>
<evidence type="ECO:0000313" key="3">
    <source>
        <dbReference type="Proteomes" id="UP000264492"/>
    </source>
</evidence>
<dbReference type="InterPro" id="IPR008794">
    <property type="entry name" value="Pro_racemase_fam"/>
</dbReference>
<dbReference type="AlphaFoldDB" id="A0A371JYR8"/>
<dbReference type="Gene3D" id="3.10.310.10">
    <property type="entry name" value="Diaminopimelate Epimerase, Chain A, domain 1"/>
    <property type="match status" value="2"/>
</dbReference>
<dbReference type="FunFam" id="3.10.310.10:FF:000003">
    <property type="entry name" value="Proline racemase"/>
    <property type="match status" value="1"/>
</dbReference>
<dbReference type="GO" id="GO:0047580">
    <property type="term" value="F:4-hydroxyproline epimerase activity"/>
    <property type="evidence" value="ECO:0007669"/>
    <property type="project" value="UniProtKB-ARBA"/>
</dbReference>
<keyword evidence="3" id="KW-1185">Reference proteome</keyword>
<proteinExistence type="inferred from homology"/>
<dbReference type="OrthoDB" id="181267at2"/>
<dbReference type="SFLD" id="SFLDS00028">
    <property type="entry name" value="Proline_Racemase"/>
    <property type="match status" value="1"/>
</dbReference>
<reference evidence="2 3" key="1">
    <citation type="submission" date="2018-08" db="EMBL/GenBank/DDBJ databases">
        <title>Lysobacter sp. zong2l5, whole genome shotgun sequence.</title>
        <authorList>
            <person name="Zhang X."/>
            <person name="Feng G."/>
            <person name="Zhu H."/>
        </authorList>
    </citation>
    <scope>NUCLEOTIDE SEQUENCE [LARGE SCALE GENOMIC DNA]</scope>
    <source>
        <strain evidence="3">zong2l5</strain>
    </source>
</reference>
<dbReference type="RefSeq" id="WP_115861241.1">
    <property type="nucleotide sequence ID" value="NZ_QTSU01000003.1"/>
</dbReference>